<dbReference type="InParanoid" id="B9RRK4"/>
<evidence type="ECO:0000313" key="2">
    <source>
        <dbReference type="EMBL" id="EEF45990.1"/>
    </source>
</evidence>
<organism evidence="2 3">
    <name type="scientific">Ricinus communis</name>
    <name type="common">Castor bean</name>
    <dbReference type="NCBI Taxonomy" id="3988"/>
    <lineage>
        <taxon>Eukaryota</taxon>
        <taxon>Viridiplantae</taxon>
        <taxon>Streptophyta</taxon>
        <taxon>Embryophyta</taxon>
        <taxon>Tracheophyta</taxon>
        <taxon>Spermatophyta</taxon>
        <taxon>Magnoliopsida</taxon>
        <taxon>eudicotyledons</taxon>
        <taxon>Gunneridae</taxon>
        <taxon>Pentapetalae</taxon>
        <taxon>rosids</taxon>
        <taxon>fabids</taxon>
        <taxon>Malpighiales</taxon>
        <taxon>Euphorbiaceae</taxon>
        <taxon>Acalyphoideae</taxon>
        <taxon>Acalypheae</taxon>
        <taxon>Ricinus</taxon>
    </lineage>
</organism>
<evidence type="ECO:0000256" key="1">
    <source>
        <dbReference type="SAM" id="SignalP"/>
    </source>
</evidence>
<sequence length="72" mass="8210">MRTIVLRWMSYILLLLAALILAPFGEEILGGYHSNATISRGVCWLVDFKQELKGLHPQEFHAQQMLLLLGML</sequence>
<feature type="chain" id="PRO_5002888659" evidence="1">
    <location>
        <begin position="26"/>
        <end position="72"/>
    </location>
</feature>
<gene>
    <name evidence="2" type="ORF">RCOM_1645070</name>
</gene>
<feature type="signal peptide" evidence="1">
    <location>
        <begin position="1"/>
        <end position="25"/>
    </location>
</feature>
<keyword evidence="3" id="KW-1185">Reference proteome</keyword>
<dbReference type="EMBL" id="EQ973805">
    <property type="protein sequence ID" value="EEF45990.1"/>
    <property type="molecule type" value="Genomic_DNA"/>
</dbReference>
<accession>B9RRK4</accession>
<keyword evidence="1" id="KW-0732">Signal</keyword>
<name>B9RRK4_RICCO</name>
<proteinExistence type="predicted"/>
<reference evidence="3" key="1">
    <citation type="journal article" date="2010" name="Nat. Biotechnol.">
        <title>Draft genome sequence of the oilseed species Ricinus communis.</title>
        <authorList>
            <person name="Chan A.P."/>
            <person name="Crabtree J."/>
            <person name="Zhao Q."/>
            <person name="Lorenzi H."/>
            <person name="Orvis J."/>
            <person name="Puiu D."/>
            <person name="Melake-Berhan A."/>
            <person name="Jones K.M."/>
            <person name="Redman J."/>
            <person name="Chen G."/>
            <person name="Cahoon E.B."/>
            <person name="Gedil M."/>
            <person name="Stanke M."/>
            <person name="Haas B.J."/>
            <person name="Wortman J.R."/>
            <person name="Fraser-Liggett C.M."/>
            <person name="Ravel J."/>
            <person name="Rabinowicz P.D."/>
        </authorList>
    </citation>
    <scope>NUCLEOTIDE SEQUENCE [LARGE SCALE GENOMIC DNA]</scope>
    <source>
        <strain evidence="3">cv. Hale</strain>
    </source>
</reference>
<evidence type="ECO:0000313" key="3">
    <source>
        <dbReference type="Proteomes" id="UP000008311"/>
    </source>
</evidence>
<protein>
    <submittedName>
        <fullName evidence="2">Uncharacterized protein</fullName>
    </submittedName>
</protein>
<dbReference type="Proteomes" id="UP000008311">
    <property type="component" value="Unassembled WGS sequence"/>
</dbReference>
<dbReference type="AlphaFoldDB" id="B9RRK4"/>